<dbReference type="Proteomes" id="UP000653411">
    <property type="component" value="Unassembled WGS sequence"/>
</dbReference>
<keyword evidence="4 7" id="KW-1133">Transmembrane helix</keyword>
<dbReference type="SUPFAM" id="SSF103473">
    <property type="entry name" value="MFS general substrate transporter"/>
    <property type="match status" value="1"/>
</dbReference>
<dbReference type="InterPro" id="IPR011701">
    <property type="entry name" value="MFS"/>
</dbReference>
<dbReference type="PANTHER" id="PTHR23513">
    <property type="entry name" value="INTEGRAL MEMBRANE EFFLUX PROTEIN-RELATED"/>
    <property type="match status" value="1"/>
</dbReference>
<keyword evidence="3 7" id="KW-0812">Transmembrane</keyword>
<feature type="transmembrane region" description="Helical" evidence="7">
    <location>
        <begin position="300"/>
        <end position="318"/>
    </location>
</feature>
<feature type="transmembrane region" description="Helical" evidence="7">
    <location>
        <begin position="236"/>
        <end position="259"/>
    </location>
</feature>
<feature type="transmembrane region" description="Helical" evidence="7">
    <location>
        <begin position="324"/>
        <end position="343"/>
    </location>
</feature>
<evidence type="ECO:0000313" key="9">
    <source>
        <dbReference type="EMBL" id="GGN42411.1"/>
    </source>
</evidence>
<accession>A0A917XN29</accession>
<evidence type="ECO:0000313" key="10">
    <source>
        <dbReference type="Proteomes" id="UP000653411"/>
    </source>
</evidence>
<evidence type="ECO:0000256" key="4">
    <source>
        <dbReference type="ARBA" id="ARBA00022989"/>
    </source>
</evidence>
<dbReference type="AlphaFoldDB" id="A0A917XN29"/>
<evidence type="ECO:0000256" key="3">
    <source>
        <dbReference type="ARBA" id="ARBA00022692"/>
    </source>
</evidence>
<dbReference type="GO" id="GO:0005886">
    <property type="term" value="C:plasma membrane"/>
    <property type="evidence" value="ECO:0007669"/>
    <property type="project" value="UniProtKB-SubCell"/>
</dbReference>
<evidence type="ECO:0000256" key="1">
    <source>
        <dbReference type="ARBA" id="ARBA00004651"/>
    </source>
</evidence>
<feature type="transmembrane region" description="Helical" evidence="7">
    <location>
        <begin position="364"/>
        <end position="384"/>
    </location>
</feature>
<feature type="domain" description="Major facilitator superfamily (MFS) profile" evidence="8">
    <location>
        <begin position="1"/>
        <end position="411"/>
    </location>
</feature>
<evidence type="ECO:0000256" key="7">
    <source>
        <dbReference type="SAM" id="Phobius"/>
    </source>
</evidence>
<feature type="transmembrane region" description="Helical" evidence="7">
    <location>
        <begin position="155"/>
        <end position="184"/>
    </location>
</feature>
<protein>
    <submittedName>
        <fullName evidence="9">MFS transporter</fullName>
    </submittedName>
</protein>
<dbReference type="CDD" id="cd06173">
    <property type="entry name" value="MFS_MefA_like"/>
    <property type="match status" value="1"/>
</dbReference>
<feature type="region of interest" description="Disordered" evidence="6">
    <location>
        <begin position="413"/>
        <end position="435"/>
    </location>
</feature>
<dbReference type="RefSeq" id="WP_189268893.1">
    <property type="nucleotide sequence ID" value="NZ_BMML01000036.1"/>
</dbReference>
<dbReference type="GO" id="GO:0022857">
    <property type="term" value="F:transmembrane transporter activity"/>
    <property type="evidence" value="ECO:0007669"/>
    <property type="project" value="InterPro"/>
</dbReference>
<dbReference type="PANTHER" id="PTHR23513:SF11">
    <property type="entry name" value="STAPHYLOFERRIN A TRANSPORTER"/>
    <property type="match status" value="1"/>
</dbReference>
<keyword evidence="5 7" id="KW-0472">Membrane</keyword>
<feature type="transmembrane region" description="Helical" evidence="7">
    <location>
        <begin position="265"/>
        <end position="288"/>
    </location>
</feature>
<dbReference type="InterPro" id="IPR020846">
    <property type="entry name" value="MFS_dom"/>
</dbReference>
<dbReference type="EMBL" id="BMML01000036">
    <property type="protein sequence ID" value="GGN42411.1"/>
    <property type="molecule type" value="Genomic_DNA"/>
</dbReference>
<proteinExistence type="predicted"/>
<reference evidence="9" key="2">
    <citation type="submission" date="2020-09" db="EMBL/GenBank/DDBJ databases">
        <authorList>
            <person name="Sun Q."/>
            <person name="Zhou Y."/>
        </authorList>
    </citation>
    <scope>NUCLEOTIDE SEQUENCE</scope>
    <source>
        <strain evidence="9">CGMCC 4.7110</strain>
    </source>
</reference>
<sequence>MSRTTRTSRVSRERPHGVRSAAFRRLSWAWAVSMCGDGARAVALPLYVTVHSHAPLAVAAVATAETLPWLLGALPAGALVDRLPPRTVLVVAHALRAVATAGLVAVLTAGAPSVAVLCAFAFVLTALELFADPASQVMMVRLARPDELEAANSRFYSISTVATGLVGPLAGSALFAVGPVWAFALDGLTFVVSAGLTATLPAPGGPAATAGPRRPRVRSEMAEGARLLLGHPELRALVVLVAAAGLAVSAVNTLLPLYAVDQLAFGPRAVGLVVTVFGVAALLGAVLAARLPARVGGARAMISGMAAAGAAFTAFALFPRPAVLWLGCALAGTGLGLWNVLCSSRRQRLTPPAVLGRVSGVYRMLAWGLNPVGSALAGIAAAATTVRAPLLLAGVLVLAVLAALAPVLRREQNSSPDMSTCPPDAKQLADVPSSW</sequence>
<comment type="caution">
    <text evidence="9">The sequence shown here is derived from an EMBL/GenBank/DDBJ whole genome shotgun (WGS) entry which is preliminary data.</text>
</comment>
<feature type="transmembrane region" description="Helical" evidence="7">
    <location>
        <begin position="390"/>
        <end position="408"/>
    </location>
</feature>
<reference evidence="9" key="1">
    <citation type="journal article" date="2014" name="Int. J. Syst. Evol. Microbiol.">
        <title>Complete genome sequence of Corynebacterium casei LMG S-19264T (=DSM 44701T), isolated from a smear-ripened cheese.</title>
        <authorList>
            <consortium name="US DOE Joint Genome Institute (JGI-PGF)"/>
            <person name="Walter F."/>
            <person name="Albersmeier A."/>
            <person name="Kalinowski J."/>
            <person name="Ruckert C."/>
        </authorList>
    </citation>
    <scope>NUCLEOTIDE SEQUENCE</scope>
    <source>
        <strain evidence="9">CGMCC 4.7110</strain>
    </source>
</reference>
<evidence type="ECO:0000256" key="6">
    <source>
        <dbReference type="SAM" id="MobiDB-lite"/>
    </source>
</evidence>
<evidence type="ECO:0000256" key="2">
    <source>
        <dbReference type="ARBA" id="ARBA00022475"/>
    </source>
</evidence>
<comment type="subcellular location">
    <subcellularLocation>
        <location evidence="1">Cell membrane</location>
        <topology evidence="1">Multi-pass membrane protein</topology>
    </subcellularLocation>
</comment>
<dbReference type="Gene3D" id="1.20.1250.20">
    <property type="entry name" value="MFS general substrate transporter like domains"/>
    <property type="match status" value="1"/>
</dbReference>
<organism evidence="9 10">
    <name type="scientific">Streptomyces fuscichromogenes</name>
    <dbReference type="NCBI Taxonomy" id="1324013"/>
    <lineage>
        <taxon>Bacteria</taxon>
        <taxon>Bacillati</taxon>
        <taxon>Actinomycetota</taxon>
        <taxon>Actinomycetes</taxon>
        <taxon>Kitasatosporales</taxon>
        <taxon>Streptomycetaceae</taxon>
        <taxon>Streptomyces</taxon>
    </lineage>
</organism>
<dbReference type="Pfam" id="PF07690">
    <property type="entry name" value="MFS_1"/>
    <property type="match status" value="1"/>
</dbReference>
<feature type="transmembrane region" description="Helical" evidence="7">
    <location>
        <begin position="57"/>
        <end position="80"/>
    </location>
</feature>
<name>A0A917XN29_9ACTN</name>
<evidence type="ECO:0000259" key="8">
    <source>
        <dbReference type="PROSITE" id="PS50850"/>
    </source>
</evidence>
<dbReference type="InterPro" id="IPR036259">
    <property type="entry name" value="MFS_trans_sf"/>
</dbReference>
<keyword evidence="10" id="KW-1185">Reference proteome</keyword>
<gene>
    <name evidence="9" type="ORF">GCM10011578_091710</name>
</gene>
<dbReference type="PROSITE" id="PS50850">
    <property type="entry name" value="MFS"/>
    <property type="match status" value="1"/>
</dbReference>
<evidence type="ECO:0000256" key="5">
    <source>
        <dbReference type="ARBA" id="ARBA00023136"/>
    </source>
</evidence>
<keyword evidence="2" id="KW-1003">Cell membrane</keyword>